<dbReference type="GO" id="GO:0008194">
    <property type="term" value="F:UDP-glycosyltransferase activity"/>
    <property type="evidence" value="ECO:0007669"/>
    <property type="project" value="InterPro"/>
</dbReference>
<dbReference type="OrthoDB" id="5835829at2759"/>
<keyword evidence="2 5" id="KW-0328">Glycosyltransferase</keyword>
<dbReference type="PANTHER" id="PTHR48045:SF34">
    <property type="entry name" value="ISOFLAVONE 7-O-GLUCOSYLTRANSFERASE 1-LIKE"/>
    <property type="match status" value="1"/>
</dbReference>
<evidence type="ECO:0000256" key="1">
    <source>
        <dbReference type="ARBA" id="ARBA00009995"/>
    </source>
</evidence>
<dbReference type="AlphaFoldDB" id="A0A7J0DKU4"/>
<dbReference type="Gene3D" id="3.40.50.2000">
    <property type="entry name" value="Glycogen Phosphorylase B"/>
    <property type="match status" value="2"/>
</dbReference>
<dbReference type="Proteomes" id="UP000585474">
    <property type="component" value="Unassembled WGS sequence"/>
</dbReference>
<dbReference type="FunFam" id="3.40.50.2000:FF:000091">
    <property type="entry name" value="Glycosyltransferase"/>
    <property type="match status" value="1"/>
</dbReference>
<dbReference type="PANTHER" id="PTHR48045">
    <property type="entry name" value="UDP-GLYCOSYLTRANSFERASE 72B1"/>
    <property type="match status" value="1"/>
</dbReference>
<dbReference type="SUPFAM" id="SSF53756">
    <property type="entry name" value="UDP-Glycosyltransferase/glycogen phosphorylase"/>
    <property type="match status" value="1"/>
</dbReference>
<proteinExistence type="inferred from homology"/>
<dbReference type="Pfam" id="PF00201">
    <property type="entry name" value="UDPGT"/>
    <property type="match status" value="1"/>
</dbReference>
<evidence type="ECO:0000256" key="2">
    <source>
        <dbReference type="ARBA" id="ARBA00022676"/>
    </source>
</evidence>
<reference evidence="7" key="1">
    <citation type="submission" date="2019-07" db="EMBL/GenBank/DDBJ databases">
        <title>De Novo Assembly of kiwifruit Actinidia rufa.</title>
        <authorList>
            <person name="Sugita-Konishi S."/>
            <person name="Sato K."/>
            <person name="Mori E."/>
            <person name="Abe Y."/>
            <person name="Kisaki G."/>
            <person name="Hamano K."/>
            <person name="Suezawa K."/>
            <person name="Otani M."/>
            <person name="Fukuda T."/>
            <person name="Manabe T."/>
            <person name="Gomi K."/>
            <person name="Tabuchi M."/>
            <person name="Akimitsu K."/>
            <person name="Kataoka I."/>
        </authorList>
    </citation>
    <scope>NUCLEOTIDE SEQUENCE [LARGE SCALE GENOMIC DNA]</scope>
    <source>
        <strain evidence="7">cv. Fuchu</strain>
    </source>
</reference>
<dbReference type="EMBL" id="BJWL01000247">
    <property type="protein sequence ID" value="GFS36259.1"/>
    <property type="molecule type" value="Genomic_DNA"/>
</dbReference>
<protein>
    <submittedName>
        <fullName evidence="6">UDP-glucosyl transferase 78D2</fullName>
    </submittedName>
</protein>
<evidence type="ECO:0000256" key="4">
    <source>
        <dbReference type="ARBA" id="ARBA00023241"/>
    </source>
</evidence>
<comment type="similarity">
    <text evidence="1 5">Belongs to the UDP-glycosyltransferase family.</text>
</comment>
<gene>
    <name evidence="6" type="ORF">Acr_00g0044930</name>
</gene>
<sequence length="275" mass="29957">MNDLPEGVLHGDLESPFAQMLHKMGLNLPRATAVVLNSFEELEPATNTDLKLRLQKVLHVGPPSLSSSPTSSLDESGCLLWLDKHEAASVAYISFGTIITPPPNELLALAEALRASKIPFLWSLRDHSRPIFPEGFLENVLAFGKVVSWAPQSQVLAHPSIGVFVTHCGWNSILESITGGVPMICRPFFGDQTLNSRMVQDAWGIGVRVDGGVFTKSSMMSAVELIFSREEGKKLRENIILLKQKATEAVGASGSSTENFNVLLEVIKTCKHPKS</sequence>
<dbReference type="GO" id="GO:0009813">
    <property type="term" value="P:flavonoid biosynthetic process"/>
    <property type="evidence" value="ECO:0007669"/>
    <property type="project" value="UniProtKB-KW"/>
</dbReference>
<organism evidence="6 7">
    <name type="scientific">Actinidia rufa</name>
    <dbReference type="NCBI Taxonomy" id="165716"/>
    <lineage>
        <taxon>Eukaryota</taxon>
        <taxon>Viridiplantae</taxon>
        <taxon>Streptophyta</taxon>
        <taxon>Embryophyta</taxon>
        <taxon>Tracheophyta</taxon>
        <taxon>Spermatophyta</taxon>
        <taxon>Magnoliopsida</taxon>
        <taxon>eudicotyledons</taxon>
        <taxon>Gunneridae</taxon>
        <taxon>Pentapetalae</taxon>
        <taxon>asterids</taxon>
        <taxon>Ericales</taxon>
        <taxon>Actinidiaceae</taxon>
        <taxon>Actinidia</taxon>
    </lineage>
</organism>
<dbReference type="InterPro" id="IPR035595">
    <property type="entry name" value="UDP_glycos_trans_CS"/>
</dbReference>
<name>A0A7J0DKU4_9ERIC</name>
<dbReference type="PROSITE" id="PS00375">
    <property type="entry name" value="UDPGT"/>
    <property type="match status" value="1"/>
</dbReference>
<evidence type="ECO:0000256" key="3">
    <source>
        <dbReference type="ARBA" id="ARBA00022679"/>
    </source>
</evidence>
<keyword evidence="3 5" id="KW-0808">Transferase</keyword>
<dbReference type="CDD" id="cd03784">
    <property type="entry name" value="GT1_Gtf-like"/>
    <property type="match status" value="1"/>
</dbReference>
<evidence type="ECO:0000313" key="7">
    <source>
        <dbReference type="Proteomes" id="UP000585474"/>
    </source>
</evidence>
<keyword evidence="4" id="KW-0284">Flavonoid biosynthesis</keyword>
<evidence type="ECO:0000256" key="5">
    <source>
        <dbReference type="RuleBase" id="RU003718"/>
    </source>
</evidence>
<keyword evidence="7" id="KW-1185">Reference proteome</keyword>
<accession>A0A7J0DKU4</accession>
<dbReference type="InterPro" id="IPR002213">
    <property type="entry name" value="UDP_glucos_trans"/>
</dbReference>
<evidence type="ECO:0000313" key="6">
    <source>
        <dbReference type="EMBL" id="GFS36259.1"/>
    </source>
</evidence>
<comment type="caution">
    <text evidence="6">The sequence shown here is derived from an EMBL/GenBank/DDBJ whole genome shotgun (WGS) entry which is preliminary data.</text>
</comment>